<dbReference type="EMBL" id="CP003642">
    <property type="protein sequence ID" value="AFZ27152.1"/>
    <property type="molecule type" value="Genomic_DNA"/>
</dbReference>
<reference evidence="1 2" key="1">
    <citation type="submission" date="2012-06" db="EMBL/GenBank/DDBJ databases">
        <title>Finished chromosome of genome of Cylindrospermum stagnale PCC 7417.</title>
        <authorList>
            <consortium name="US DOE Joint Genome Institute"/>
            <person name="Gugger M."/>
            <person name="Coursin T."/>
            <person name="Rippka R."/>
            <person name="Tandeau De Marsac N."/>
            <person name="Huntemann M."/>
            <person name="Wei C.-L."/>
            <person name="Han J."/>
            <person name="Detter J.C."/>
            <person name="Han C."/>
            <person name="Tapia R."/>
            <person name="Chen A."/>
            <person name="Kyrpides N."/>
            <person name="Mavromatis K."/>
            <person name="Markowitz V."/>
            <person name="Szeto E."/>
            <person name="Ivanova N."/>
            <person name="Pagani I."/>
            <person name="Pati A."/>
            <person name="Goodwin L."/>
            <person name="Nordberg H.P."/>
            <person name="Cantor M.N."/>
            <person name="Hua S.X."/>
            <person name="Woyke T."/>
            <person name="Kerfeld C.A."/>
        </authorList>
    </citation>
    <scope>NUCLEOTIDE SEQUENCE [LARGE SCALE GENOMIC DNA]</scope>
    <source>
        <strain evidence="1 2">PCC 7417</strain>
    </source>
</reference>
<dbReference type="AlphaFoldDB" id="K9X697"/>
<sequence length="155" mass="17049">MAENRINATLSPADREAVLKAVATIKEKLPFLIDLSKDERIALPKLGDKSRAFVVKALEVATQNPDILPRYFDVDEMRRDVELFEALYPIVLSLSQLQALIDDTCLAAGSEAYVAALTVYNYAKVSGNTQGLDAALDELGRRFARKTKKPEAPAP</sequence>
<dbReference type="eggNOG" id="ENOG503313V">
    <property type="taxonomic scope" value="Bacteria"/>
</dbReference>
<evidence type="ECO:0000313" key="1">
    <source>
        <dbReference type="EMBL" id="AFZ27152.1"/>
    </source>
</evidence>
<dbReference type="OrthoDB" id="5952844at2"/>
<dbReference type="STRING" id="56107.Cylst_5107"/>
<evidence type="ECO:0000313" key="2">
    <source>
        <dbReference type="Proteomes" id="UP000010475"/>
    </source>
</evidence>
<accession>K9X697</accession>
<dbReference type="Proteomes" id="UP000010475">
    <property type="component" value="Chromosome"/>
</dbReference>
<dbReference type="PATRIC" id="fig|56107.3.peg.5606"/>
<keyword evidence="2" id="KW-1185">Reference proteome</keyword>
<organism evidence="1 2">
    <name type="scientific">Cylindrospermum stagnale PCC 7417</name>
    <dbReference type="NCBI Taxonomy" id="56107"/>
    <lineage>
        <taxon>Bacteria</taxon>
        <taxon>Bacillati</taxon>
        <taxon>Cyanobacteriota</taxon>
        <taxon>Cyanophyceae</taxon>
        <taxon>Nostocales</taxon>
        <taxon>Nostocaceae</taxon>
        <taxon>Cylindrospermum</taxon>
    </lineage>
</organism>
<dbReference type="HOGENOM" id="CLU_118059_0_0_3"/>
<dbReference type="RefSeq" id="WP_015210387.1">
    <property type="nucleotide sequence ID" value="NC_019757.1"/>
</dbReference>
<gene>
    <name evidence="1" type="ORF">Cylst_5107</name>
</gene>
<protein>
    <submittedName>
        <fullName evidence="1">Uncharacterized protein</fullName>
    </submittedName>
</protein>
<dbReference type="KEGG" id="csg:Cylst_5107"/>
<proteinExistence type="predicted"/>
<name>K9X697_9NOST</name>